<reference evidence="1" key="1">
    <citation type="journal article" date="2012" name="PLoS ONE">
        <title>Gene sets for utilization of primary and secondary nutrition supplies in the distal gut of endangered iberian lynx.</title>
        <authorList>
            <person name="Alcaide M."/>
            <person name="Messina E."/>
            <person name="Richter M."/>
            <person name="Bargiela R."/>
            <person name="Peplies J."/>
            <person name="Huws S.A."/>
            <person name="Newbold C.J."/>
            <person name="Golyshin P.N."/>
            <person name="Simon M.A."/>
            <person name="Lopez G."/>
            <person name="Yakimov M.M."/>
            <person name="Ferrer M."/>
        </authorList>
    </citation>
    <scope>NUCLEOTIDE SEQUENCE</scope>
</reference>
<organism evidence="1">
    <name type="scientific">gut metagenome</name>
    <dbReference type="NCBI Taxonomy" id="749906"/>
    <lineage>
        <taxon>unclassified sequences</taxon>
        <taxon>metagenomes</taxon>
        <taxon>organismal metagenomes</taxon>
    </lineage>
</organism>
<sequence>MLADTLKAVLSVTLIKKADNSGRVQAMEIMLVNAAIRNLIREGKTHLIPNVIQTSRAQGMRTMDDCLHDYFTQGLITQEMVERHARNIDIALGTHNVR</sequence>
<dbReference type="InterPro" id="IPR027417">
    <property type="entry name" value="P-loop_NTPase"/>
</dbReference>
<proteinExistence type="predicted"/>
<dbReference type="EMBL" id="AMCI01000932">
    <property type="protein sequence ID" value="EJX07238.1"/>
    <property type="molecule type" value="Genomic_DNA"/>
</dbReference>
<name>J9GW80_9ZZZZ</name>
<comment type="caution">
    <text evidence="1">The sequence shown here is derived from an EMBL/GenBank/DDBJ whole genome shotgun (WGS) entry which is preliminary data.</text>
</comment>
<dbReference type="SUPFAM" id="SSF52540">
    <property type="entry name" value="P-loop containing nucleoside triphosphate hydrolases"/>
    <property type="match status" value="1"/>
</dbReference>
<dbReference type="Gene3D" id="3.40.50.300">
    <property type="entry name" value="P-loop containing nucleotide triphosphate hydrolases"/>
    <property type="match status" value="1"/>
</dbReference>
<dbReference type="AlphaFoldDB" id="J9GW80"/>
<evidence type="ECO:0000313" key="1">
    <source>
        <dbReference type="EMBL" id="EJX07238.1"/>
    </source>
</evidence>
<gene>
    <name evidence="1" type="ORF">EVA_04651</name>
</gene>
<accession>J9GW80</accession>
<protein>
    <submittedName>
        <fullName evidence="1">Twitching motility protein PilT</fullName>
    </submittedName>
</protein>